<keyword evidence="1" id="KW-0732">Signal</keyword>
<dbReference type="KEGG" id="pbor:BSF38_04981"/>
<gene>
    <name evidence="2" type="ORF">BSF38_04981</name>
</gene>
<keyword evidence="3" id="KW-1185">Reference proteome</keyword>
<evidence type="ECO:0008006" key="4">
    <source>
        <dbReference type="Google" id="ProtNLM"/>
    </source>
</evidence>
<evidence type="ECO:0000256" key="1">
    <source>
        <dbReference type="SAM" id="SignalP"/>
    </source>
</evidence>
<protein>
    <recommendedName>
        <fullName evidence="4">Neutral/alkaline non-lysosomal ceramidase N-terminal domain-containing protein</fullName>
    </recommendedName>
</protein>
<reference evidence="3" key="1">
    <citation type="submission" date="2016-12" db="EMBL/GenBank/DDBJ databases">
        <title>Comparative genomics of four Isosphaeraceae planctomycetes: a common pool of plasmids and glycoside hydrolase genes.</title>
        <authorList>
            <person name="Ivanova A."/>
        </authorList>
    </citation>
    <scope>NUCLEOTIDE SEQUENCE [LARGE SCALE GENOMIC DNA]</scope>
    <source>
        <strain evidence="3">PX4</strain>
    </source>
</reference>
<dbReference type="AlphaFoldDB" id="A0A1U7CWU9"/>
<dbReference type="RefSeq" id="WP_237170604.1">
    <property type="nucleotide sequence ID" value="NZ_CP019082.1"/>
</dbReference>
<dbReference type="STRING" id="1387353.BSF38_04981"/>
<feature type="chain" id="PRO_5012391684" description="Neutral/alkaline non-lysosomal ceramidase N-terminal domain-containing protein" evidence="1">
    <location>
        <begin position="28"/>
        <end position="504"/>
    </location>
</feature>
<feature type="signal peptide" evidence="1">
    <location>
        <begin position="1"/>
        <end position="27"/>
    </location>
</feature>
<organism evidence="2 3">
    <name type="scientific">Paludisphaera borealis</name>
    <dbReference type="NCBI Taxonomy" id="1387353"/>
    <lineage>
        <taxon>Bacteria</taxon>
        <taxon>Pseudomonadati</taxon>
        <taxon>Planctomycetota</taxon>
        <taxon>Planctomycetia</taxon>
        <taxon>Isosphaerales</taxon>
        <taxon>Isosphaeraceae</taxon>
        <taxon>Paludisphaera</taxon>
    </lineage>
</organism>
<dbReference type="Proteomes" id="UP000186309">
    <property type="component" value="Chromosome"/>
</dbReference>
<sequence length="504" mass="54510">MMNATRFRTLLITACAVVGSPPSDALAARLRAGVAKVDITNTGAGPINDPLFVKALVIKDDATTVVVVTVDAVAIGEIGHIRNDYLSKVRSRLEKELGIKPQSVLVNASHCHGVVCADVDERTFQAVKQAASHLVPVNVGAGVGHENRIMENRRLRLKSGKEADVRHAYALPPDEEVVGTGPVDPEIGVLRLDREDGRTLAVVYNFACHPIMGVPSGGNTADLTGFASKAIEDNLSDGTIALFLQGCGGDVNPALYKDVDNPRNAEPLGNLLGLSTLRALKTIRSKDDGRLKVIHETIALPRADVAKRIIAMESEQQALLQSLQGTSLNLKTFLPLAVKYGVSGDYPSYYSHRYMSEKAAGRDDLTRLDAENRVNMKQYVDNIHIMEQLTRTQTNLALLRKHQADNAAAGSKTVDVEVLGVRVGDFVLVTFPGELTVQTGLDVKQASPHDLTFVAGYTNGYIYYAPTAEQLKNVGGAQEDSDCILAPEWQKIYEDTVAELLKKL</sequence>
<accession>A0A1U7CWU9</accession>
<evidence type="ECO:0000313" key="2">
    <source>
        <dbReference type="EMBL" id="APW63414.1"/>
    </source>
</evidence>
<proteinExistence type="predicted"/>
<name>A0A1U7CWU9_9BACT</name>
<evidence type="ECO:0000313" key="3">
    <source>
        <dbReference type="Proteomes" id="UP000186309"/>
    </source>
</evidence>
<dbReference type="EMBL" id="CP019082">
    <property type="protein sequence ID" value="APW63414.1"/>
    <property type="molecule type" value="Genomic_DNA"/>
</dbReference>